<reference evidence="2" key="1">
    <citation type="submission" date="2020-06" db="EMBL/GenBank/DDBJ databases">
        <authorList>
            <person name="Li T."/>
            <person name="Hu X."/>
            <person name="Zhang T."/>
            <person name="Song X."/>
            <person name="Zhang H."/>
            <person name="Dai N."/>
            <person name="Sheng W."/>
            <person name="Hou X."/>
            <person name="Wei L."/>
        </authorList>
    </citation>
    <scope>NUCLEOTIDE SEQUENCE</scope>
    <source>
        <strain evidence="2">KEN8</strain>
        <tissue evidence="2">Leaf</tissue>
    </source>
</reference>
<dbReference type="InterPro" id="IPR013103">
    <property type="entry name" value="RVT_2"/>
</dbReference>
<organism evidence="2">
    <name type="scientific">Sesamum calycinum</name>
    <dbReference type="NCBI Taxonomy" id="2727403"/>
    <lineage>
        <taxon>Eukaryota</taxon>
        <taxon>Viridiplantae</taxon>
        <taxon>Streptophyta</taxon>
        <taxon>Embryophyta</taxon>
        <taxon>Tracheophyta</taxon>
        <taxon>Spermatophyta</taxon>
        <taxon>Magnoliopsida</taxon>
        <taxon>eudicotyledons</taxon>
        <taxon>Gunneridae</taxon>
        <taxon>Pentapetalae</taxon>
        <taxon>asterids</taxon>
        <taxon>lamiids</taxon>
        <taxon>Lamiales</taxon>
        <taxon>Pedaliaceae</taxon>
        <taxon>Sesamum</taxon>
    </lineage>
</organism>
<sequence length="102" mass="11698">MNEEIQALTKNNTWGIVPLLKKPIGCKWVFKLKLKEDGTINKYKARLVAKGYKKIEGINFTESFSPVTKTITVLAVTAAFDWEIHQLDINNDFLHGYLEEDI</sequence>
<accession>A0AAW2NSN8</accession>
<evidence type="ECO:0000313" key="2">
    <source>
        <dbReference type="EMBL" id="KAL0346565.1"/>
    </source>
</evidence>
<name>A0AAW2NSN8_9LAMI</name>
<dbReference type="AlphaFoldDB" id="A0AAW2NSN8"/>
<proteinExistence type="predicted"/>
<feature type="domain" description="Reverse transcriptase Ty1/copia-type" evidence="1">
    <location>
        <begin position="11"/>
        <end position="102"/>
    </location>
</feature>
<dbReference type="EMBL" id="JACGWM010000010">
    <property type="protein sequence ID" value="KAL0346565.1"/>
    <property type="molecule type" value="Genomic_DNA"/>
</dbReference>
<dbReference type="Pfam" id="PF07727">
    <property type="entry name" value="RVT_2"/>
    <property type="match status" value="1"/>
</dbReference>
<comment type="caution">
    <text evidence="2">The sequence shown here is derived from an EMBL/GenBank/DDBJ whole genome shotgun (WGS) entry which is preliminary data.</text>
</comment>
<evidence type="ECO:0000259" key="1">
    <source>
        <dbReference type="Pfam" id="PF07727"/>
    </source>
</evidence>
<protein>
    <submittedName>
        <fullName evidence="2">Retrovirus-related Pol polyprotein from transposon TNT 1-94</fullName>
    </submittedName>
</protein>
<gene>
    <name evidence="2" type="ORF">Scaly_1672500</name>
</gene>
<reference evidence="2" key="2">
    <citation type="journal article" date="2024" name="Plant">
        <title>Genomic evolution and insights into agronomic trait innovations of Sesamum species.</title>
        <authorList>
            <person name="Miao H."/>
            <person name="Wang L."/>
            <person name="Qu L."/>
            <person name="Liu H."/>
            <person name="Sun Y."/>
            <person name="Le M."/>
            <person name="Wang Q."/>
            <person name="Wei S."/>
            <person name="Zheng Y."/>
            <person name="Lin W."/>
            <person name="Duan Y."/>
            <person name="Cao H."/>
            <person name="Xiong S."/>
            <person name="Wang X."/>
            <person name="Wei L."/>
            <person name="Li C."/>
            <person name="Ma Q."/>
            <person name="Ju M."/>
            <person name="Zhao R."/>
            <person name="Li G."/>
            <person name="Mu C."/>
            <person name="Tian Q."/>
            <person name="Mei H."/>
            <person name="Zhang T."/>
            <person name="Gao T."/>
            <person name="Zhang H."/>
        </authorList>
    </citation>
    <scope>NUCLEOTIDE SEQUENCE</scope>
    <source>
        <strain evidence="2">KEN8</strain>
    </source>
</reference>